<organism evidence="2 3">
    <name type="scientific">Microbacterium aurantiacum</name>
    <dbReference type="NCBI Taxonomy" id="162393"/>
    <lineage>
        <taxon>Bacteria</taxon>
        <taxon>Bacillati</taxon>
        <taxon>Actinomycetota</taxon>
        <taxon>Actinomycetes</taxon>
        <taxon>Micrococcales</taxon>
        <taxon>Microbacteriaceae</taxon>
        <taxon>Microbacterium</taxon>
    </lineage>
</organism>
<gene>
    <name evidence="2" type="ORF">XI38_07145</name>
</gene>
<keyword evidence="1" id="KW-1133">Transmembrane helix</keyword>
<comment type="caution">
    <text evidence="2">The sequence shown here is derived from an EMBL/GenBank/DDBJ whole genome shotgun (WGS) entry which is preliminary data.</text>
</comment>
<dbReference type="PATRIC" id="fig|84292.3.peg.1458"/>
<keyword evidence="3" id="KW-1185">Reference proteome</keyword>
<dbReference type="OrthoDB" id="4871734at2"/>
<evidence type="ECO:0000313" key="2">
    <source>
        <dbReference type="EMBL" id="KOS11042.1"/>
    </source>
</evidence>
<name>A0A0M9VLE0_9MICO</name>
<feature type="transmembrane region" description="Helical" evidence="1">
    <location>
        <begin position="99"/>
        <end position="125"/>
    </location>
</feature>
<proteinExistence type="predicted"/>
<evidence type="ECO:0000313" key="3">
    <source>
        <dbReference type="Proteomes" id="UP000037737"/>
    </source>
</evidence>
<dbReference type="KEGG" id="mcw:A8L33_08020"/>
<feature type="transmembrane region" description="Helical" evidence="1">
    <location>
        <begin position="34"/>
        <end position="53"/>
    </location>
</feature>
<protein>
    <submittedName>
        <fullName evidence="2">Membrane protein</fullName>
    </submittedName>
</protein>
<keyword evidence="1" id="KW-0472">Membrane</keyword>
<evidence type="ECO:0000256" key="1">
    <source>
        <dbReference type="SAM" id="Phobius"/>
    </source>
</evidence>
<dbReference type="AlphaFoldDB" id="A0A0M9VLE0"/>
<keyword evidence="1" id="KW-0812">Transmembrane</keyword>
<reference evidence="2" key="1">
    <citation type="submission" date="2015-04" db="EMBL/GenBank/DDBJ databases">
        <title>Complete genome sequence of Microbacterium chocolatum SIT 101, a bacterium enantioselectively hydrolyzing mesomeric diesters.</title>
        <authorList>
            <person name="Li X."/>
            <person name="Xu Y."/>
        </authorList>
    </citation>
    <scope>NUCLEOTIDE SEQUENCE [LARGE SCALE GENOMIC DNA]</scope>
    <source>
        <strain evidence="2">SIT 101</strain>
    </source>
</reference>
<dbReference type="EMBL" id="LAVO01000006">
    <property type="protein sequence ID" value="KOS11042.1"/>
    <property type="molecule type" value="Genomic_DNA"/>
</dbReference>
<sequence>MITFLIRAFIFLASAALGLLVADLLLPGFRIDWSNWWGFVLAIVIFATLQSVLSPWIATVARRNAPALLGGIGIFSTLIALVIVVLIPGAGLTIGQPFLLTWVLAPVIVWLVTALATLFLPMLLLKKRLDERRDKKAGTAGS</sequence>
<feature type="transmembrane region" description="Helical" evidence="1">
    <location>
        <begin position="65"/>
        <end position="87"/>
    </location>
</feature>
<dbReference type="Proteomes" id="UP000037737">
    <property type="component" value="Unassembled WGS sequence"/>
</dbReference>
<accession>A0A0M9VLE0</accession>